<dbReference type="RefSeq" id="XP_031570094.1">
    <property type="nucleotide sequence ID" value="XM_031714234.1"/>
</dbReference>
<protein>
    <submittedName>
        <fullName evidence="3">Ankyrin-3-like</fullName>
    </submittedName>
</protein>
<dbReference type="Pfam" id="PF12796">
    <property type="entry name" value="Ank_2"/>
    <property type="match status" value="1"/>
</dbReference>
<organism evidence="2 3">
    <name type="scientific">Actinia tenebrosa</name>
    <name type="common">Australian red waratah sea anemone</name>
    <dbReference type="NCBI Taxonomy" id="6105"/>
    <lineage>
        <taxon>Eukaryota</taxon>
        <taxon>Metazoa</taxon>
        <taxon>Cnidaria</taxon>
        <taxon>Anthozoa</taxon>
        <taxon>Hexacorallia</taxon>
        <taxon>Actiniaria</taxon>
        <taxon>Actiniidae</taxon>
        <taxon>Actinia</taxon>
    </lineage>
</organism>
<dbReference type="PANTHER" id="PTHR44207:SF1">
    <property type="entry name" value="SURFACE ANTIGEN BSPA-LIKE"/>
    <property type="match status" value="1"/>
</dbReference>
<dbReference type="InParanoid" id="A0A6P8ISY4"/>
<name>A0A6P8ISY4_ACTTE</name>
<dbReference type="AlphaFoldDB" id="A0A6P8ISY4"/>
<dbReference type="Pfam" id="PF00023">
    <property type="entry name" value="Ank"/>
    <property type="match status" value="1"/>
</dbReference>
<dbReference type="SUPFAM" id="SSF48403">
    <property type="entry name" value="Ankyrin repeat"/>
    <property type="match status" value="1"/>
</dbReference>
<gene>
    <name evidence="3" type="primary">LOC116304491</name>
</gene>
<dbReference type="InterPro" id="IPR002110">
    <property type="entry name" value="Ankyrin_rpt"/>
</dbReference>
<keyword evidence="1" id="KW-0040">ANK repeat</keyword>
<evidence type="ECO:0000256" key="1">
    <source>
        <dbReference type="PROSITE-ProRule" id="PRU00023"/>
    </source>
</evidence>
<dbReference type="PANTHER" id="PTHR44207">
    <property type="entry name" value="SURFACE ANTIGEN BSPA-LIKE-RELATED"/>
    <property type="match status" value="1"/>
</dbReference>
<keyword evidence="2" id="KW-1185">Reference proteome</keyword>
<proteinExistence type="predicted"/>
<dbReference type="Gene3D" id="1.25.40.20">
    <property type="entry name" value="Ankyrin repeat-containing domain"/>
    <property type="match status" value="2"/>
</dbReference>
<evidence type="ECO:0000313" key="3">
    <source>
        <dbReference type="RefSeq" id="XP_031570094.1"/>
    </source>
</evidence>
<dbReference type="GeneID" id="116304491"/>
<dbReference type="SMART" id="SM00248">
    <property type="entry name" value="ANK"/>
    <property type="match status" value="4"/>
</dbReference>
<accession>A0A6P8ISY4</accession>
<dbReference type="KEGG" id="aten:116304491"/>
<feature type="repeat" description="ANK" evidence="1">
    <location>
        <begin position="107"/>
        <end position="139"/>
    </location>
</feature>
<evidence type="ECO:0000313" key="2">
    <source>
        <dbReference type="Proteomes" id="UP000515163"/>
    </source>
</evidence>
<feature type="repeat" description="ANK" evidence="1">
    <location>
        <begin position="34"/>
        <end position="66"/>
    </location>
</feature>
<reference evidence="3" key="1">
    <citation type="submission" date="2025-08" db="UniProtKB">
        <authorList>
            <consortium name="RefSeq"/>
        </authorList>
    </citation>
    <scope>IDENTIFICATION</scope>
    <source>
        <tissue evidence="3">Tentacle</tissue>
    </source>
</reference>
<dbReference type="PROSITE" id="PS50297">
    <property type="entry name" value="ANK_REP_REGION"/>
    <property type="match status" value="2"/>
</dbReference>
<dbReference type="FunCoup" id="A0A6P8ISY4">
    <property type="interactions" value="72"/>
</dbReference>
<dbReference type="Proteomes" id="UP000515163">
    <property type="component" value="Unplaced"/>
</dbReference>
<dbReference type="PROSITE" id="PS50088">
    <property type="entry name" value="ANK_REPEAT"/>
    <property type="match status" value="2"/>
</dbReference>
<dbReference type="OrthoDB" id="194358at2759"/>
<sequence length="219" mass="24460">MIKDCDNPIFAKEVISQLEDAKLDTNAAEPNSCSGLTPFLCACMSRSMELVEYMLKHGANINSQTACQDGPLHIATFACANQNSKESFDVLAMLIKTGCDLNSKNWLGNTPLCIAASYDRKRLIRYLLFQGADPSICNKNGVYPIDFATNAGNTRIASLLAINLPNPYVWDFIEPHTPPRIKLGLQTPSKQHLVQSSFNRNKRKLNTFRTPRPIRTQRL</sequence>
<dbReference type="InterPro" id="IPR036770">
    <property type="entry name" value="Ankyrin_rpt-contain_sf"/>
</dbReference>